<evidence type="ECO:0000256" key="1">
    <source>
        <dbReference type="ARBA" id="ARBA00022801"/>
    </source>
</evidence>
<dbReference type="Pfam" id="PF04203">
    <property type="entry name" value="Sortase"/>
    <property type="match status" value="1"/>
</dbReference>
<evidence type="ECO:0000256" key="3">
    <source>
        <dbReference type="SAM" id="MobiDB-lite"/>
    </source>
</evidence>
<feature type="active site" description="Proton donor/acceptor" evidence="2">
    <location>
        <position position="239"/>
    </location>
</feature>
<reference evidence="5 6" key="2">
    <citation type="submission" date="2009-02" db="EMBL/GenBank/DDBJ databases">
        <authorList>
            <person name="Fulton L."/>
            <person name="Clifton S."/>
            <person name="Fulton B."/>
            <person name="Xu J."/>
            <person name="Minx P."/>
            <person name="Pepin K.H."/>
            <person name="Johnson M."/>
            <person name="Bhonagiri V."/>
            <person name="Nash W.E."/>
            <person name="Mardis E.R."/>
            <person name="Wilson R.K."/>
        </authorList>
    </citation>
    <scope>NUCLEOTIDE SEQUENCE [LARGE SCALE GENOMIC DNA]</scope>
    <source>
        <strain evidence="5 6">DSM 20438</strain>
    </source>
</reference>
<accession>C0BV92</accession>
<dbReference type="CDD" id="cd05827">
    <property type="entry name" value="Sortase_C"/>
    <property type="match status" value="1"/>
</dbReference>
<name>C0BV92_BIFPS</name>
<dbReference type="NCBIfam" id="NF033745">
    <property type="entry name" value="class_C_sortase"/>
    <property type="match status" value="1"/>
</dbReference>
<dbReference type="eggNOG" id="COG3764">
    <property type="taxonomic scope" value="Bacteria"/>
</dbReference>
<keyword evidence="1" id="KW-0378">Hydrolase</keyword>
<dbReference type="Gene3D" id="2.40.260.10">
    <property type="entry name" value="Sortase"/>
    <property type="match status" value="1"/>
</dbReference>
<evidence type="ECO:0000256" key="2">
    <source>
        <dbReference type="PIRSR" id="PIRSR605754-1"/>
    </source>
</evidence>
<gene>
    <name evidence="5" type="ORF">BIFPSEUDO_04336</name>
</gene>
<evidence type="ECO:0000313" key="6">
    <source>
        <dbReference type="Proteomes" id="UP000003875"/>
    </source>
</evidence>
<feature type="compositionally biased region" description="Low complexity" evidence="3">
    <location>
        <begin position="37"/>
        <end position="68"/>
    </location>
</feature>
<dbReference type="MEROPS" id="C60.007"/>
<organism evidence="5 6">
    <name type="scientific">Bifidobacterium pseudocatenulatum DSM 20438 = JCM 1200 = LMG 10505</name>
    <dbReference type="NCBI Taxonomy" id="547043"/>
    <lineage>
        <taxon>Bacteria</taxon>
        <taxon>Bacillati</taxon>
        <taxon>Actinomycetota</taxon>
        <taxon>Actinomycetes</taxon>
        <taxon>Bifidobacteriales</taxon>
        <taxon>Bifidobacteriaceae</taxon>
        <taxon>Bifidobacterium</taxon>
    </lineage>
</organism>
<dbReference type="NCBIfam" id="TIGR01076">
    <property type="entry name" value="sortase_fam"/>
    <property type="match status" value="1"/>
</dbReference>
<reference evidence="5 6" key="1">
    <citation type="submission" date="2009-02" db="EMBL/GenBank/DDBJ databases">
        <title>Draft genome sequence of Bifidobacterium pseudocatenulatum (DSM 20438).</title>
        <authorList>
            <person name="Sudarsanam P."/>
            <person name="Ley R."/>
            <person name="Guruge J."/>
            <person name="Turnbaugh P.J."/>
            <person name="Mahowald M."/>
            <person name="Liep D."/>
            <person name="Gordon J."/>
        </authorList>
    </citation>
    <scope>NUCLEOTIDE SEQUENCE [LARGE SCALE GENOMIC DNA]</scope>
    <source>
        <strain evidence="5 6">DSM 20438</strain>
    </source>
</reference>
<feature type="active site" description="Acyl-thioester intermediate" evidence="2">
    <location>
        <position position="301"/>
    </location>
</feature>
<dbReference type="EMBL" id="ABXX02000006">
    <property type="protein sequence ID" value="EEG70066.1"/>
    <property type="molecule type" value="Genomic_DNA"/>
</dbReference>
<feature type="transmembrane region" description="Helical" evidence="4">
    <location>
        <begin position="94"/>
        <end position="116"/>
    </location>
</feature>
<comment type="caution">
    <text evidence="5">The sequence shown here is derived from an EMBL/GenBank/DDBJ whole genome shotgun (WGS) entry which is preliminary data.</text>
</comment>
<feature type="compositionally biased region" description="Basic and acidic residues" evidence="3">
    <location>
        <begin position="16"/>
        <end position="30"/>
    </location>
</feature>
<evidence type="ECO:0000313" key="5">
    <source>
        <dbReference type="EMBL" id="EEG70066.1"/>
    </source>
</evidence>
<keyword evidence="4" id="KW-0472">Membrane</keyword>
<proteinExistence type="predicted"/>
<dbReference type="AlphaFoldDB" id="C0BV92"/>
<dbReference type="InterPro" id="IPR042002">
    <property type="entry name" value="Sortase_C"/>
</dbReference>
<dbReference type="InterPro" id="IPR005754">
    <property type="entry name" value="Sortase"/>
</dbReference>
<feature type="region of interest" description="Disordered" evidence="3">
    <location>
        <begin position="1"/>
        <end position="87"/>
    </location>
</feature>
<keyword evidence="4" id="KW-1133">Transmembrane helix</keyword>
<keyword evidence="4" id="KW-0812">Transmembrane</keyword>
<protein>
    <submittedName>
        <fullName evidence="5">Sortase family protein</fullName>
    </submittedName>
</protein>
<dbReference type="Proteomes" id="UP000003875">
    <property type="component" value="Unassembled WGS sequence"/>
</dbReference>
<dbReference type="GO" id="GO:0016787">
    <property type="term" value="F:hydrolase activity"/>
    <property type="evidence" value="ECO:0007669"/>
    <property type="project" value="UniProtKB-KW"/>
</dbReference>
<dbReference type="InterPro" id="IPR023365">
    <property type="entry name" value="Sortase_dom-sf"/>
</dbReference>
<dbReference type="SUPFAM" id="SSF63817">
    <property type="entry name" value="Sortase"/>
    <property type="match status" value="1"/>
</dbReference>
<sequence length="383" mass="41481">MKRRRSGNSESGEPSTEARRETAEARRKIAGDSADIAGSSDFAGFSEFAEFSESTEGMESAEGSAEGAESAKSESLKSVKSSEQSKKPKKKSNALLDVLIAISAIFMIGAICLIAYPTFSDWWNRMHQSYAVASYVEQTEDLSGEEKQHMLDAAHAYNEALAANGDRWHLTDEQKQTYENTLDITGTGIMGYVTIPRIKVKLPVYHGTSEGVLQIAAGHLAGTSLPVGGETTHAVISGHTGLPSAKLLTGLDELQKGDTFAFHVLDETYTYQVDQISVVLPSDISKLNIESGKDYATLITCTPYGVNSHRLLVRGHRIPNPKVPDATTYDEPGYMTAVAALVIGLLVSIIGFACVWLARLWRRGRIVKADRVAAGRHSSGRRA</sequence>
<feature type="transmembrane region" description="Helical" evidence="4">
    <location>
        <begin position="334"/>
        <end position="358"/>
    </location>
</feature>
<evidence type="ECO:0000256" key="4">
    <source>
        <dbReference type="SAM" id="Phobius"/>
    </source>
</evidence>